<protein>
    <recommendedName>
        <fullName evidence="3">YqaI-like protein</fullName>
    </recommendedName>
</protein>
<accession>A0ABT9WRV5</accession>
<dbReference type="EMBL" id="JAUSTT010000009">
    <property type="protein sequence ID" value="MDQ0176032.1"/>
    <property type="molecule type" value="Genomic_DNA"/>
</dbReference>
<dbReference type="Proteomes" id="UP001223586">
    <property type="component" value="Unassembled WGS sequence"/>
</dbReference>
<dbReference type="InterPro" id="IPR018474">
    <property type="entry name" value="Uncharacterised_Yqai"/>
</dbReference>
<gene>
    <name evidence="1" type="ORF">J2S08_001868</name>
</gene>
<sequence>MSFDIEHPMIGEINRNGYPDMYQEKYWGIDYFGEEIMEGDDIVEIDGETILSENLERFLYEEYDAKFTTAE</sequence>
<evidence type="ECO:0000313" key="2">
    <source>
        <dbReference type="Proteomes" id="UP001223586"/>
    </source>
</evidence>
<organism evidence="1 2">
    <name type="scientific">Bacillus chungangensis</name>
    <dbReference type="NCBI Taxonomy" id="587633"/>
    <lineage>
        <taxon>Bacteria</taxon>
        <taxon>Bacillati</taxon>
        <taxon>Bacillota</taxon>
        <taxon>Bacilli</taxon>
        <taxon>Bacillales</taxon>
        <taxon>Bacillaceae</taxon>
        <taxon>Bacillus</taxon>
    </lineage>
</organism>
<keyword evidence="2" id="KW-1185">Reference proteome</keyword>
<dbReference type="Gene3D" id="3.30.40.30">
    <property type="entry name" value="YqaI domain"/>
    <property type="match status" value="1"/>
</dbReference>
<comment type="caution">
    <text evidence="1">The sequence shown here is derived from an EMBL/GenBank/DDBJ whole genome shotgun (WGS) entry which is preliminary data.</text>
</comment>
<dbReference type="RefSeq" id="WP_307228854.1">
    <property type="nucleotide sequence ID" value="NZ_JAUSTT010000009.1"/>
</dbReference>
<evidence type="ECO:0000313" key="1">
    <source>
        <dbReference type="EMBL" id="MDQ0176032.1"/>
    </source>
</evidence>
<dbReference type="SUPFAM" id="SSF160713">
    <property type="entry name" value="YqaI-like"/>
    <property type="match status" value="1"/>
</dbReference>
<evidence type="ECO:0008006" key="3">
    <source>
        <dbReference type="Google" id="ProtNLM"/>
    </source>
</evidence>
<proteinExistence type="predicted"/>
<dbReference type="Pfam" id="PF09466">
    <property type="entry name" value="Yqai"/>
    <property type="match status" value="1"/>
</dbReference>
<name>A0ABT9WRV5_9BACI</name>
<dbReference type="InterPro" id="IPR023118">
    <property type="entry name" value="YqaI_dom_sf"/>
</dbReference>
<reference evidence="1 2" key="1">
    <citation type="submission" date="2023-07" db="EMBL/GenBank/DDBJ databases">
        <title>Genomic Encyclopedia of Type Strains, Phase IV (KMG-IV): sequencing the most valuable type-strain genomes for metagenomic binning, comparative biology and taxonomic classification.</title>
        <authorList>
            <person name="Goeker M."/>
        </authorList>
    </citation>
    <scope>NUCLEOTIDE SEQUENCE [LARGE SCALE GENOMIC DNA]</scope>
    <source>
        <strain evidence="1 2">DSM 23837</strain>
    </source>
</reference>